<name>A0AAV5JRS7_9ROSI</name>
<evidence type="ECO:0000313" key="1">
    <source>
        <dbReference type="EMBL" id="GKV14825.1"/>
    </source>
</evidence>
<protein>
    <submittedName>
        <fullName evidence="1">Uncharacterized protein</fullName>
    </submittedName>
</protein>
<accession>A0AAV5JRS7</accession>
<reference evidence="1 2" key="1">
    <citation type="journal article" date="2021" name="Commun. Biol.">
        <title>The genome of Shorea leprosula (Dipterocarpaceae) highlights the ecological relevance of drought in aseasonal tropical rainforests.</title>
        <authorList>
            <person name="Ng K.K.S."/>
            <person name="Kobayashi M.J."/>
            <person name="Fawcett J.A."/>
            <person name="Hatakeyama M."/>
            <person name="Paape T."/>
            <person name="Ng C.H."/>
            <person name="Ang C.C."/>
            <person name="Tnah L.H."/>
            <person name="Lee C.T."/>
            <person name="Nishiyama T."/>
            <person name="Sese J."/>
            <person name="O'Brien M.J."/>
            <person name="Copetti D."/>
            <person name="Mohd Noor M.I."/>
            <person name="Ong R.C."/>
            <person name="Putra M."/>
            <person name="Sireger I.Z."/>
            <person name="Indrioko S."/>
            <person name="Kosugi Y."/>
            <person name="Izuno A."/>
            <person name="Isagi Y."/>
            <person name="Lee S.L."/>
            <person name="Shimizu K.K."/>
        </authorList>
    </citation>
    <scope>NUCLEOTIDE SEQUENCE [LARGE SCALE GENOMIC DNA]</scope>
    <source>
        <strain evidence="1">214</strain>
    </source>
</reference>
<evidence type="ECO:0000313" key="2">
    <source>
        <dbReference type="Proteomes" id="UP001054252"/>
    </source>
</evidence>
<dbReference type="EMBL" id="BPVZ01000041">
    <property type="protein sequence ID" value="GKV14825.1"/>
    <property type="molecule type" value="Genomic_DNA"/>
</dbReference>
<gene>
    <name evidence="1" type="ORF">SLEP1_g25639</name>
</gene>
<sequence>MAEVLACSVDSDTQRCRVCFNKGNLKNFISFLGPETQQERLKTMQKIFMGDLQVSYGMLTKYGSVLMQQSLA</sequence>
<dbReference type="Proteomes" id="UP001054252">
    <property type="component" value="Unassembled WGS sequence"/>
</dbReference>
<dbReference type="AlphaFoldDB" id="A0AAV5JRS7"/>
<proteinExistence type="predicted"/>
<organism evidence="1 2">
    <name type="scientific">Rubroshorea leprosula</name>
    <dbReference type="NCBI Taxonomy" id="152421"/>
    <lineage>
        <taxon>Eukaryota</taxon>
        <taxon>Viridiplantae</taxon>
        <taxon>Streptophyta</taxon>
        <taxon>Embryophyta</taxon>
        <taxon>Tracheophyta</taxon>
        <taxon>Spermatophyta</taxon>
        <taxon>Magnoliopsida</taxon>
        <taxon>eudicotyledons</taxon>
        <taxon>Gunneridae</taxon>
        <taxon>Pentapetalae</taxon>
        <taxon>rosids</taxon>
        <taxon>malvids</taxon>
        <taxon>Malvales</taxon>
        <taxon>Dipterocarpaceae</taxon>
        <taxon>Rubroshorea</taxon>
    </lineage>
</organism>
<keyword evidence="2" id="KW-1185">Reference proteome</keyword>
<comment type="caution">
    <text evidence="1">The sequence shown here is derived from an EMBL/GenBank/DDBJ whole genome shotgun (WGS) entry which is preliminary data.</text>
</comment>